<organism evidence="11 12">
    <name type="scientific">Mesopusillimonas faecipullorum</name>
    <dbReference type="NCBI Taxonomy" id="2755040"/>
    <lineage>
        <taxon>Bacteria</taxon>
        <taxon>Pseudomonadati</taxon>
        <taxon>Pseudomonadota</taxon>
        <taxon>Betaproteobacteria</taxon>
        <taxon>Burkholderiales</taxon>
        <taxon>Alcaligenaceae</taxon>
        <taxon>Mesopusillimonas</taxon>
    </lineage>
</organism>
<dbReference type="PROSITE" id="PS01096">
    <property type="entry name" value="PPIC_PPIASE_1"/>
    <property type="match status" value="1"/>
</dbReference>
<reference evidence="11 12" key="1">
    <citation type="submission" date="2020-07" db="EMBL/GenBank/DDBJ databases">
        <title>Pusillimonas sp. nov., isolated from poultry manure in Taiwan.</title>
        <authorList>
            <person name="Lin S.-Y."/>
            <person name="Tang Y.-S."/>
            <person name="Young C.-C."/>
        </authorList>
    </citation>
    <scope>NUCLEOTIDE SEQUENCE [LARGE SCALE GENOMIC DNA]</scope>
    <source>
        <strain evidence="11 12">CC-YST705</strain>
    </source>
</reference>
<keyword evidence="4 9" id="KW-0413">Isomerase</keyword>
<proteinExistence type="inferred from homology"/>
<evidence type="ECO:0000256" key="6">
    <source>
        <dbReference type="ARBA" id="ARBA00041926"/>
    </source>
</evidence>
<dbReference type="Pfam" id="PF00639">
    <property type="entry name" value="Rotamase"/>
    <property type="match status" value="1"/>
</dbReference>
<accession>A0ABS8CAT5</accession>
<comment type="subcellular location">
    <subcellularLocation>
        <location evidence="1">Cytoplasm</location>
    </subcellularLocation>
</comment>
<evidence type="ECO:0000256" key="4">
    <source>
        <dbReference type="ARBA" id="ARBA00023235"/>
    </source>
</evidence>
<evidence type="ECO:0000313" key="11">
    <source>
        <dbReference type="EMBL" id="MCB5363150.1"/>
    </source>
</evidence>
<evidence type="ECO:0000259" key="10">
    <source>
        <dbReference type="PROSITE" id="PS50198"/>
    </source>
</evidence>
<comment type="function">
    <text evidence="8">PPIases accelerate the folding of proteins. It prefers amino acid residues with hydrophobic side chains like leucine and phenylalanine in the P1 position of the peptides substrates.</text>
</comment>
<dbReference type="Proteomes" id="UP000776983">
    <property type="component" value="Unassembled WGS sequence"/>
</dbReference>
<keyword evidence="9" id="KW-0697">Rotamase</keyword>
<evidence type="ECO:0000256" key="2">
    <source>
        <dbReference type="ARBA" id="ARBA00007656"/>
    </source>
</evidence>
<dbReference type="GO" id="GO:0016853">
    <property type="term" value="F:isomerase activity"/>
    <property type="evidence" value="ECO:0007669"/>
    <property type="project" value="UniProtKB-KW"/>
</dbReference>
<dbReference type="PROSITE" id="PS50198">
    <property type="entry name" value="PPIC_PPIASE_2"/>
    <property type="match status" value="1"/>
</dbReference>
<feature type="domain" description="PpiC" evidence="10">
    <location>
        <begin position="1"/>
        <end position="90"/>
    </location>
</feature>
<evidence type="ECO:0000256" key="9">
    <source>
        <dbReference type="PROSITE-ProRule" id="PRU00278"/>
    </source>
</evidence>
<dbReference type="PANTHER" id="PTHR43629">
    <property type="entry name" value="PEPTIDYL-PROLYL CIS-TRANS ISOMERASE"/>
    <property type="match status" value="1"/>
</dbReference>
<dbReference type="InterPro" id="IPR023058">
    <property type="entry name" value="PPIase_PpiC_CS"/>
</dbReference>
<dbReference type="Gene3D" id="3.10.50.40">
    <property type="match status" value="1"/>
</dbReference>
<evidence type="ECO:0000256" key="1">
    <source>
        <dbReference type="ARBA" id="ARBA00004496"/>
    </source>
</evidence>
<evidence type="ECO:0000313" key="12">
    <source>
        <dbReference type="Proteomes" id="UP000776983"/>
    </source>
</evidence>
<keyword evidence="12" id="KW-1185">Reference proteome</keyword>
<evidence type="ECO:0000256" key="8">
    <source>
        <dbReference type="ARBA" id="ARBA00046231"/>
    </source>
</evidence>
<name>A0ABS8CAT5_9BURK</name>
<dbReference type="PANTHER" id="PTHR43629:SF2">
    <property type="entry name" value="RHODANESE-LIKE_PPIC DOMAIN-CONTAINING PROTEIN 12, CHLOROPLASTIC"/>
    <property type="match status" value="1"/>
</dbReference>
<dbReference type="InterPro" id="IPR046357">
    <property type="entry name" value="PPIase_dom_sf"/>
</dbReference>
<keyword evidence="3" id="KW-0963">Cytoplasm</keyword>
<dbReference type="InterPro" id="IPR000297">
    <property type="entry name" value="PPIase_PpiC"/>
</dbReference>
<protein>
    <recommendedName>
        <fullName evidence="5">Peptidyl-prolyl cis-trans isomerase C</fullName>
    </recommendedName>
    <alternativeName>
        <fullName evidence="7">Parvulin</fullName>
    </alternativeName>
    <alternativeName>
        <fullName evidence="6">Rotamase C</fullName>
    </alternativeName>
</protein>
<dbReference type="SUPFAM" id="SSF54534">
    <property type="entry name" value="FKBP-like"/>
    <property type="match status" value="1"/>
</dbReference>
<dbReference type="RefSeq" id="WP_226953392.1">
    <property type="nucleotide sequence ID" value="NZ_JACDXW010000002.1"/>
</dbReference>
<evidence type="ECO:0000256" key="5">
    <source>
        <dbReference type="ARBA" id="ARBA00040926"/>
    </source>
</evidence>
<sequence>MPQATARHILVPTEDQCKQLKADIEGGADFAAVARQHSQCPSRQDGGNLGSFGRGQMVPEFDAVVFSAPVGVVQGPVKTQFGYHLVEVTSRQD</sequence>
<dbReference type="InterPro" id="IPR052204">
    <property type="entry name" value="PpiC/parvulin_rotamase"/>
</dbReference>
<gene>
    <name evidence="11" type="ORF">H0484_05195</name>
</gene>
<dbReference type="EMBL" id="JACDXW010000002">
    <property type="protein sequence ID" value="MCB5363150.1"/>
    <property type="molecule type" value="Genomic_DNA"/>
</dbReference>
<evidence type="ECO:0000256" key="7">
    <source>
        <dbReference type="ARBA" id="ARBA00043072"/>
    </source>
</evidence>
<comment type="similarity">
    <text evidence="2">Belongs to the PpiC/parvulin rotamase family.</text>
</comment>
<comment type="caution">
    <text evidence="11">The sequence shown here is derived from an EMBL/GenBank/DDBJ whole genome shotgun (WGS) entry which is preliminary data.</text>
</comment>
<evidence type="ECO:0000256" key="3">
    <source>
        <dbReference type="ARBA" id="ARBA00022490"/>
    </source>
</evidence>